<dbReference type="OrthoDB" id="372084at2157"/>
<dbReference type="Gene3D" id="2.30.40.10">
    <property type="entry name" value="Urease, subunit C, domain 1"/>
    <property type="match status" value="1"/>
</dbReference>
<name>A0A3R9R2U9_9CREN</name>
<proteinExistence type="predicted"/>
<dbReference type="GO" id="GO:0016810">
    <property type="term" value="F:hydrolase activity, acting on carbon-nitrogen (but not peptide) bonds"/>
    <property type="evidence" value="ECO:0007669"/>
    <property type="project" value="InterPro"/>
</dbReference>
<sequence>MLIISGRYVVLPDGLLKDGAVLVIDGTIEEVGKSDEIMRKNPSEEKISFPRSVIMPGLICSHSHAYGAFARGMPLKAEPPKTFGEILERIWWRLDKKLREEDIKYSGLVTAIDAIKHGTTSTMDHHASPYSIRGSLDVLSSAFKEVGLRSNLAYEVSDRDGLDKAEEGIKENVDFIKKHKNDGMITGSFGLHASLTLSDETLQKAVEASKELDVGFHIHVAEGVEDVSDSIRKSGKRVVERLWSHGILGKKTIAVHAVHINPLEVKILRETGTWVVHCPESNMNNAVGVSPIPFMMDMGVKVVLGTDGMTMDMFRESKFMYLLHKLNAADPRVMPPDRIIDTVIRANSELMSIYANRRVGMIQKGACADIIAVRYMPHTPMNWDNFPAHFVFGMDSSQVEMVMVNGRIVFERGSLLTVNEEEIMIRAEKLAMDLWERIN</sequence>
<dbReference type="SUPFAM" id="SSF51556">
    <property type="entry name" value="Metallo-dependent hydrolases"/>
    <property type="match status" value="1"/>
</dbReference>
<dbReference type="AlphaFoldDB" id="A0A3R9R2U9"/>
<evidence type="ECO:0000313" key="4">
    <source>
        <dbReference type="Proteomes" id="UP000277582"/>
    </source>
</evidence>
<dbReference type="Proteomes" id="UP000277582">
    <property type="component" value="Unassembled WGS sequence"/>
</dbReference>
<evidence type="ECO:0000313" key="3">
    <source>
        <dbReference type="EMBL" id="RSN78037.1"/>
    </source>
</evidence>
<dbReference type="NCBIfam" id="NF005540">
    <property type="entry name" value="PRK07203.1"/>
    <property type="match status" value="1"/>
</dbReference>
<feature type="domain" description="Amidohydrolase-related" evidence="2">
    <location>
        <begin position="53"/>
        <end position="409"/>
    </location>
</feature>
<comment type="caution">
    <text evidence="3">The sequence shown here is derived from an EMBL/GenBank/DDBJ whole genome shotgun (WGS) entry which is preliminary data.</text>
</comment>
<dbReference type="InterPro" id="IPR017700">
    <property type="entry name" value="Aminohydrolase_SsnA"/>
</dbReference>
<accession>A0A3R9R2U9</accession>
<evidence type="ECO:0000259" key="2">
    <source>
        <dbReference type="Pfam" id="PF01979"/>
    </source>
</evidence>
<keyword evidence="4" id="KW-1185">Reference proteome</keyword>
<dbReference type="Gene3D" id="3.20.20.140">
    <property type="entry name" value="Metal-dependent hydrolases"/>
    <property type="match status" value="1"/>
</dbReference>
<keyword evidence="1 3" id="KW-0378">Hydrolase</keyword>
<dbReference type="PANTHER" id="PTHR43794:SF11">
    <property type="entry name" value="AMIDOHYDROLASE-RELATED DOMAIN-CONTAINING PROTEIN"/>
    <property type="match status" value="1"/>
</dbReference>
<dbReference type="InterPro" id="IPR050287">
    <property type="entry name" value="MTA/SAH_deaminase"/>
</dbReference>
<dbReference type="NCBIfam" id="TIGR03314">
    <property type="entry name" value="Se_ssnA"/>
    <property type="match status" value="1"/>
</dbReference>
<dbReference type="InterPro" id="IPR006680">
    <property type="entry name" value="Amidohydro-rel"/>
</dbReference>
<evidence type="ECO:0000256" key="1">
    <source>
        <dbReference type="ARBA" id="ARBA00022801"/>
    </source>
</evidence>
<gene>
    <name evidence="3" type="primary">ssnA</name>
    <name evidence="3" type="ORF">D6D85_01850</name>
</gene>
<reference evidence="3 4" key="1">
    <citation type="submission" date="2018-10" db="EMBL/GenBank/DDBJ databases">
        <title>Co-occurring genomic capacity for anaerobic methane metabolism and dissimilatory sulfite reduction discovered in the Korarchaeota.</title>
        <authorList>
            <person name="Mckay L.J."/>
            <person name="Dlakic M."/>
            <person name="Fields M.W."/>
            <person name="Delmont T.O."/>
            <person name="Eren A.M."/>
            <person name="Jay Z.J."/>
            <person name="Klingelsmith K.B."/>
            <person name="Rusch D.B."/>
            <person name="Inskeep W.P."/>
        </authorList>
    </citation>
    <scope>NUCLEOTIDE SEQUENCE [LARGE SCALE GENOMIC DNA]</scope>
    <source>
        <strain evidence="3 4">MDKW</strain>
    </source>
</reference>
<dbReference type="PANTHER" id="PTHR43794">
    <property type="entry name" value="AMINOHYDROLASE SSNA-RELATED"/>
    <property type="match status" value="1"/>
</dbReference>
<dbReference type="EMBL" id="RCOS01000026">
    <property type="protein sequence ID" value="RSN78037.1"/>
    <property type="molecule type" value="Genomic_DNA"/>
</dbReference>
<dbReference type="SUPFAM" id="SSF51338">
    <property type="entry name" value="Composite domain of metallo-dependent hydrolases"/>
    <property type="match status" value="1"/>
</dbReference>
<dbReference type="Pfam" id="PF01979">
    <property type="entry name" value="Amidohydro_1"/>
    <property type="match status" value="1"/>
</dbReference>
<dbReference type="InterPro" id="IPR011059">
    <property type="entry name" value="Metal-dep_hydrolase_composite"/>
</dbReference>
<protein>
    <submittedName>
        <fullName evidence="3">Putative aminohydrolase SsnA</fullName>
    </submittedName>
</protein>
<organism evidence="3 4">
    <name type="scientific">Candidatus Methanodesulfokora washburnensis</name>
    <dbReference type="NCBI Taxonomy" id="2478471"/>
    <lineage>
        <taxon>Archaea</taxon>
        <taxon>Thermoproteota</taxon>
        <taxon>Candidatus Korarchaeia</taxon>
        <taxon>Candidatus Korarchaeia incertae sedis</taxon>
        <taxon>Candidatus Methanodesulfokora</taxon>
    </lineage>
</organism>
<dbReference type="InterPro" id="IPR032466">
    <property type="entry name" value="Metal_Hydrolase"/>
</dbReference>